<dbReference type="Proteomes" id="UP001548189">
    <property type="component" value="Unassembled WGS sequence"/>
</dbReference>
<feature type="transmembrane region" description="Helical" evidence="6">
    <location>
        <begin position="180"/>
        <end position="200"/>
    </location>
</feature>
<keyword evidence="2" id="KW-1003">Cell membrane</keyword>
<dbReference type="PANTHER" id="PTHR30086:SF20">
    <property type="entry name" value="ARGININE EXPORTER PROTEIN ARGO-RELATED"/>
    <property type="match status" value="1"/>
</dbReference>
<name>A0ABV2BZA3_9GAMM</name>
<evidence type="ECO:0000256" key="2">
    <source>
        <dbReference type="ARBA" id="ARBA00022475"/>
    </source>
</evidence>
<keyword evidence="4 6" id="KW-1133">Transmembrane helix</keyword>
<feature type="transmembrane region" description="Helical" evidence="6">
    <location>
        <begin position="57"/>
        <end position="75"/>
    </location>
</feature>
<comment type="caution">
    <text evidence="7">The sequence shown here is derived from an EMBL/GenBank/DDBJ whole genome shotgun (WGS) entry which is preliminary data.</text>
</comment>
<evidence type="ECO:0000313" key="8">
    <source>
        <dbReference type="Proteomes" id="UP001548189"/>
    </source>
</evidence>
<evidence type="ECO:0000256" key="5">
    <source>
        <dbReference type="ARBA" id="ARBA00023136"/>
    </source>
</evidence>
<organism evidence="7 8">
    <name type="scientific">Aliikangiella maris</name>
    <dbReference type="NCBI Taxonomy" id="3162458"/>
    <lineage>
        <taxon>Bacteria</taxon>
        <taxon>Pseudomonadati</taxon>
        <taxon>Pseudomonadota</taxon>
        <taxon>Gammaproteobacteria</taxon>
        <taxon>Oceanospirillales</taxon>
        <taxon>Pleioneaceae</taxon>
        <taxon>Aliikangiella</taxon>
    </lineage>
</organism>
<keyword evidence="8" id="KW-1185">Reference proteome</keyword>
<sequence length="205" mass="22553">MIIPIGAQNTFVLNQALKRNYPFLVAGICVVCDIFLVIIGVYGGGIIFNQSQLSLNLLTWGGIFFLTVYGSMALADGIKKYRTLLPKTQIEDEVGNIIVESLPPRKKPCLTIIFGALAVTLLNPHVYLDTIVILGSVGNQYTMDMRGAFVAGCIIASISWFYALTYGAIRLADYLIRPKVQVGIDIVVALTMWMIAFSLLNQWAK</sequence>
<feature type="transmembrane region" description="Helical" evidence="6">
    <location>
        <begin position="109"/>
        <end position="128"/>
    </location>
</feature>
<dbReference type="Pfam" id="PF01810">
    <property type="entry name" value="LysE"/>
    <property type="match status" value="1"/>
</dbReference>
<proteinExistence type="predicted"/>
<accession>A0ABV2BZA3</accession>
<keyword evidence="3 6" id="KW-0812">Transmembrane</keyword>
<evidence type="ECO:0000256" key="1">
    <source>
        <dbReference type="ARBA" id="ARBA00004651"/>
    </source>
</evidence>
<reference evidence="7 8" key="1">
    <citation type="submission" date="2024-06" db="EMBL/GenBank/DDBJ databases">
        <authorList>
            <person name="Li F."/>
        </authorList>
    </citation>
    <scope>NUCLEOTIDE SEQUENCE [LARGE SCALE GENOMIC DNA]</scope>
    <source>
        <strain evidence="7 8">GXAS 311</strain>
    </source>
</reference>
<feature type="transmembrane region" description="Helical" evidence="6">
    <location>
        <begin position="21"/>
        <end position="45"/>
    </location>
</feature>
<dbReference type="InterPro" id="IPR001123">
    <property type="entry name" value="LeuE-type"/>
</dbReference>
<keyword evidence="5 6" id="KW-0472">Membrane</keyword>
<evidence type="ECO:0000256" key="6">
    <source>
        <dbReference type="SAM" id="Phobius"/>
    </source>
</evidence>
<comment type="subcellular location">
    <subcellularLocation>
        <location evidence="1">Cell membrane</location>
        <topology evidence="1">Multi-pass membrane protein</topology>
    </subcellularLocation>
</comment>
<dbReference type="PANTHER" id="PTHR30086">
    <property type="entry name" value="ARGININE EXPORTER PROTEIN ARGO"/>
    <property type="match status" value="1"/>
</dbReference>
<evidence type="ECO:0000256" key="3">
    <source>
        <dbReference type="ARBA" id="ARBA00022692"/>
    </source>
</evidence>
<dbReference type="EMBL" id="JBEVCJ010000042">
    <property type="protein sequence ID" value="MET1257266.1"/>
    <property type="molecule type" value="Genomic_DNA"/>
</dbReference>
<feature type="transmembrane region" description="Helical" evidence="6">
    <location>
        <begin position="148"/>
        <end position="168"/>
    </location>
</feature>
<evidence type="ECO:0000256" key="4">
    <source>
        <dbReference type="ARBA" id="ARBA00022989"/>
    </source>
</evidence>
<gene>
    <name evidence="7" type="ORF">ABVT43_19130</name>
</gene>
<protein>
    <submittedName>
        <fullName evidence="7">LysE family transporter</fullName>
    </submittedName>
</protein>
<evidence type="ECO:0000313" key="7">
    <source>
        <dbReference type="EMBL" id="MET1257266.1"/>
    </source>
</evidence>